<accession>A0A7J7EKK4</accession>
<proteinExistence type="predicted"/>
<dbReference type="GO" id="GO:0005634">
    <property type="term" value="C:nucleus"/>
    <property type="evidence" value="ECO:0007669"/>
    <property type="project" value="TreeGrafter"/>
</dbReference>
<reference evidence="2 3" key="1">
    <citation type="journal article" date="2020" name="Mol. Biol. Evol.">
        <title>Interspecific Gene Flow and the Evolution of Specialization in Black and White Rhinoceros.</title>
        <authorList>
            <person name="Moodley Y."/>
            <person name="Westbury M.V."/>
            <person name="Russo I.M."/>
            <person name="Gopalakrishnan S."/>
            <person name="Rakotoarivelo A."/>
            <person name="Olsen R.A."/>
            <person name="Prost S."/>
            <person name="Tunstall T."/>
            <person name="Ryder O.A."/>
            <person name="Dalen L."/>
            <person name="Bruford M.W."/>
        </authorList>
    </citation>
    <scope>NUCLEOTIDE SEQUENCE [LARGE SCALE GENOMIC DNA]</scope>
    <source>
        <strain evidence="2">SBR-YM</strain>
        <tissue evidence="2">Skin</tissue>
    </source>
</reference>
<dbReference type="InterPro" id="IPR042930">
    <property type="entry name" value="CST11"/>
</dbReference>
<dbReference type="GO" id="GO:0005737">
    <property type="term" value="C:cytoplasm"/>
    <property type="evidence" value="ECO:0007669"/>
    <property type="project" value="TreeGrafter"/>
</dbReference>
<feature type="domain" description="Cystatin" evidence="1">
    <location>
        <begin position="4"/>
        <end position="79"/>
    </location>
</feature>
<dbReference type="SUPFAM" id="SSF54403">
    <property type="entry name" value="Cystatin/monellin"/>
    <property type="match status" value="1"/>
</dbReference>
<dbReference type="Proteomes" id="UP000551758">
    <property type="component" value="Unassembled WGS sequence"/>
</dbReference>
<keyword evidence="3" id="KW-1185">Reference proteome</keyword>
<evidence type="ECO:0000259" key="1">
    <source>
        <dbReference type="Pfam" id="PF00031"/>
    </source>
</evidence>
<dbReference type="AlphaFoldDB" id="A0A7J7EKK4"/>
<dbReference type="EMBL" id="JACDTQ010002715">
    <property type="protein sequence ID" value="KAF5916310.1"/>
    <property type="molecule type" value="Genomic_DNA"/>
</dbReference>
<dbReference type="Gene3D" id="3.10.450.10">
    <property type="match status" value="1"/>
</dbReference>
<evidence type="ECO:0000313" key="3">
    <source>
        <dbReference type="Proteomes" id="UP000551758"/>
    </source>
</evidence>
<dbReference type="GO" id="GO:0036126">
    <property type="term" value="C:sperm flagellum"/>
    <property type="evidence" value="ECO:0007669"/>
    <property type="project" value="TreeGrafter"/>
</dbReference>
<protein>
    <recommendedName>
        <fullName evidence="1">Cystatin domain-containing protein</fullName>
    </recommendedName>
</protein>
<dbReference type="GO" id="GO:0050829">
    <property type="term" value="P:defense response to Gram-negative bacterium"/>
    <property type="evidence" value="ECO:0007669"/>
    <property type="project" value="InterPro"/>
</dbReference>
<evidence type="ECO:0000313" key="2">
    <source>
        <dbReference type="EMBL" id="KAF5916310.1"/>
    </source>
</evidence>
<dbReference type="Pfam" id="PF00031">
    <property type="entry name" value="Cystatin"/>
    <property type="match status" value="1"/>
</dbReference>
<sequence length="91" mass="10771">MRVQEVSATEVNVTIMMPFVIHKYNRESNNYNFLAVLVLELQKQIANHMEYHIYTEMWKESFTSKSSATSQCLLLWFEKYKILNKNCTTNG</sequence>
<organism evidence="2 3">
    <name type="scientific">Diceros bicornis minor</name>
    <name type="common">South-central black rhinoceros</name>
    <dbReference type="NCBI Taxonomy" id="77932"/>
    <lineage>
        <taxon>Eukaryota</taxon>
        <taxon>Metazoa</taxon>
        <taxon>Chordata</taxon>
        <taxon>Craniata</taxon>
        <taxon>Vertebrata</taxon>
        <taxon>Euteleostomi</taxon>
        <taxon>Mammalia</taxon>
        <taxon>Eutheria</taxon>
        <taxon>Laurasiatheria</taxon>
        <taxon>Perissodactyla</taxon>
        <taxon>Rhinocerotidae</taxon>
        <taxon>Diceros</taxon>
    </lineage>
</organism>
<dbReference type="GO" id="GO:0004869">
    <property type="term" value="F:cysteine-type endopeptidase inhibitor activity"/>
    <property type="evidence" value="ECO:0007669"/>
    <property type="project" value="InterPro"/>
</dbReference>
<dbReference type="PANTHER" id="PTHR47886">
    <property type="entry name" value="CYSTATIN-11"/>
    <property type="match status" value="1"/>
</dbReference>
<dbReference type="GO" id="GO:0061827">
    <property type="term" value="C:sperm head"/>
    <property type="evidence" value="ECO:0007669"/>
    <property type="project" value="TreeGrafter"/>
</dbReference>
<dbReference type="PANTHER" id="PTHR47886:SF1">
    <property type="entry name" value="CYSTATIN-11"/>
    <property type="match status" value="1"/>
</dbReference>
<gene>
    <name evidence="2" type="ORF">HPG69_017544</name>
</gene>
<comment type="caution">
    <text evidence="2">The sequence shown here is derived from an EMBL/GenBank/DDBJ whole genome shotgun (WGS) entry which is preliminary data.</text>
</comment>
<name>A0A7J7EKK4_DICBM</name>
<dbReference type="InterPro" id="IPR046350">
    <property type="entry name" value="Cystatin_sf"/>
</dbReference>
<dbReference type="InterPro" id="IPR000010">
    <property type="entry name" value="Cystatin_dom"/>
</dbReference>